<evidence type="ECO:0000259" key="7">
    <source>
        <dbReference type="Pfam" id="PF01619"/>
    </source>
</evidence>
<accession>A0A9P7ZN76</accession>
<proteinExistence type="inferred from homology"/>
<evidence type="ECO:0000256" key="2">
    <source>
        <dbReference type="ARBA" id="ARBA00012695"/>
    </source>
</evidence>
<dbReference type="GO" id="GO:0004657">
    <property type="term" value="F:proline dehydrogenase activity"/>
    <property type="evidence" value="ECO:0007669"/>
    <property type="project" value="UniProtKB-EC"/>
</dbReference>
<keyword evidence="4 5" id="KW-0642">Proline metabolism</keyword>
<dbReference type="GO" id="GO:0005739">
    <property type="term" value="C:mitochondrion"/>
    <property type="evidence" value="ECO:0007669"/>
    <property type="project" value="TreeGrafter"/>
</dbReference>
<protein>
    <recommendedName>
        <fullName evidence="2 5">Proline dehydrogenase</fullName>
        <ecNumber evidence="2 5">1.5.5.2</ecNumber>
    </recommendedName>
</protein>
<feature type="compositionally biased region" description="Basic and acidic residues" evidence="6">
    <location>
        <begin position="1"/>
        <end position="10"/>
    </location>
</feature>
<comment type="cofactor">
    <cofactor evidence="5">
        <name>FAD</name>
        <dbReference type="ChEBI" id="CHEBI:57692"/>
    </cofactor>
</comment>
<dbReference type="InterPro" id="IPR002872">
    <property type="entry name" value="Proline_DH_dom"/>
</dbReference>
<dbReference type="SUPFAM" id="SSF51730">
    <property type="entry name" value="FAD-linked oxidoreductase"/>
    <property type="match status" value="1"/>
</dbReference>
<dbReference type="Proteomes" id="UP000887229">
    <property type="component" value="Unassembled WGS sequence"/>
</dbReference>
<evidence type="ECO:0000256" key="1">
    <source>
        <dbReference type="ARBA" id="ARBA00005869"/>
    </source>
</evidence>
<dbReference type="OrthoDB" id="5464at2759"/>
<comment type="similarity">
    <text evidence="1 5">Belongs to the proline oxidase family.</text>
</comment>
<gene>
    <name evidence="8" type="ORF">F5Z01DRAFT_681309</name>
</gene>
<dbReference type="PANTHER" id="PTHR13914:SF30">
    <property type="entry name" value="PROLINE DEHYDROGENASE"/>
    <property type="match status" value="1"/>
</dbReference>
<sequence length="472" mass="51328">MAVLKQDQRRGHSTQVTAHNGLASESTPVTAHNGLTPEPESAPPRAPLSVLPLTMILRSLATASVSSSPALLAPSLRIMSAIAHSSNPILNPDRNPLLRFALKKTFYAQFCAGENAVEVNRTIDGLKSIGFTGVMLCYAREVVLSGQQAKALREGKIGDETPELIQNEVAPWAKGTLETIRLAQPGDFVSMKFTGAGSLALYQLSNRLPCSPYLADSIDAICKLASDRGVRVAIDAEQDALQDGIDDWTLRFARKYNRDPTNPTVFGTYQAYKKCAPQLMLNHLADAKKNGYTLGAKLVRGAYLNSDPRERFHDTVEDTHACFDGMAASLLTRSWNSTVRGEGEFPDVSMIIASHNAESVRRARAICDAGNAKSPVAFAQLQGMADEVSCELVEAGLQRQKKPGPIETSPRAAASALPTFKYLVWGSTGECMKYLLRRAQENKEAVGRTRTSRDAMWAELIRRCKVAFGMTA</sequence>
<organism evidence="8 9">
    <name type="scientific">Emericellopsis atlantica</name>
    <dbReference type="NCBI Taxonomy" id="2614577"/>
    <lineage>
        <taxon>Eukaryota</taxon>
        <taxon>Fungi</taxon>
        <taxon>Dikarya</taxon>
        <taxon>Ascomycota</taxon>
        <taxon>Pezizomycotina</taxon>
        <taxon>Sordariomycetes</taxon>
        <taxon>Hypocreomycetidae</taxon>
        <taxon>Hypocreales</taxon>
        <taxon>Bionectriaceae</taxon>
        <taxon>Emericellopsis</taxon>
    </lineage>
</organism>
<evidence type="ECO:0000256" key="4">
    <source>
        <dbReference type="ARBA" id="ARBA00023062"/>
    </source>
</evidence>
<keyword evidence="9" id="KW-1185">Reference proteome</keyword>
<evidence type="ECO:0000256" key="6">
    <source>
        <dbReference type="SAM" id="MobiDB-lite"/>
    </source>
</evidence>
<dbReference type="InterPro" id="IPR029041">
    <property type="entry name" value="FAD-linked_oxidoreductase-like"/>
</dbReference>
<evidence type="ECO:0000313" key="8">
    <source>
        <dbReference type="EMBL" id="KAG9254781.1"/>
    </source>
</evidence>
<evidence type="ECO:0000256" key="5">
    <source>
        <dbReference type="RuleBase" id="RU364054"/>
    </source>
</evidence>
<feature type="region of interest" description="Disordered" evidence="6">
    <location>
        <begin position="1"/>
        <end position="45"/>
    </location>
</feature>
<dbReference type="AlphaFoldDB" id="A0A9P7ZN76"/>
<evidence type="ECO:0000313" key="9">
    <source>
        <dbReference type="Proteomes" id="UP000887229"/>
    </source>
</evidence>
<feature type="domain" description="Proline dehydrogenase" evidence="7">
    <location>
        <begin position="121"/>
        <end position="450"/>
    </location>
</feature>
<keyword evidence="5" id="KW-0274">FAD</keyword>
<comment type="caution">
    <text evidence="8">The sequence shown here is derived from an EMBL/GenBank/DDBJ whole genome shotgun (WGS) entry which is preliminary data.</text>
</comment>
<comment type="function">
    <text evidence="5">Converts proline to delta-1-pyrroline-5-carboxylate.</text>
</comment>
<dbReference type="InterPro" id="IPR015659">
    <property type="entry name" value="Proline_oxidase"/>
</dbReference>
<evidence type="ECO:0000256" key="3">
    <source>
        <dbReference type="ARBA" id="ARBA00023002"/>
    </source>
</evidence>
<dbReference type="RefSeq" id="XP_046118705.1">
    <property type="nucleotide sequence ID" value="XM_046265673.1"/>
</dbReference>
<keyword evidence="3 5" id="KW-0560">Oxidoreductase</keyword>
<dbReference type="PANTHER" id="PTHR13914">
    <property type="entry name" value="PROLINE OXIDASE"/>
    <property type="match status" value="1"/>
</dbReference>
<name>A0A9P7ZN76_9HYPO</name>
<dbReference type="GO" id="GO:0010133">
    <property type="term" value="P:L-proline catabolic process to L-glutamate"/>
    <property type="evidence" value="ECO:0007669"/>
    <property type="project" value="TreeGrafter"/>
</dbReference>
<dbReference type="Pfam" id="PF01619">
    <property type="entry name" value="Pro_dh"/>
    <property type="match status" value="1"/>
</dbReference>
<reference evidence="8" key="1">
    <citation type="journal article" date="2021" name="IMA Fungus">
        <title>Genomic characterization of three marine fungi, including Emericellopsis atlantica sp. nov. with signatures of a generalist lifestyle and marine biomass degradation.</title>
        <authorList>
            <person name="Hagestad O.C."/>
            <person name="Hou L."/>
            <person name="Andersen J.H."/>
            <person name="Hansen E.H."/>
            <person name="Altermark B."/>
            <person name="Li C."/>
            <person name="Kuhnert E."/>
            <person name="Cox R.J."/>
            <person name="Crous P.W."/>
            <person name="Spatafora J.W."/>
            <person name="Lail K."/>
            <person name="Amirebrahimi M."/>
            <person name="Lipzen A."/>
            <person name="Pangilinan J."/>
            <person name="Andreopoulos W."/>
            <person name="Hayes R.D."/>
            <person name="Ng V."/>
            <person name="Grigoriev I.V."/>
            <person name="Jackson S.A."/>
            <person name="Sutton T.D.S."/>
            <person name="Dobson A.D.W."/>
            <person name="Rama T."/>
        </authorList>
    </citation>
    <scope>NUCLEOTIDE SEQUENCE</scope>
    <source>
        <strain evidence="8">TS7</strain>
    </source>
</reference>
<comment type="catalytic activity">
    <reaction evidence="5">
        <text>L-proline + a quinone = (S)-1-pyrroline-5-carboxylate + a quinol + H(+)</text>
        <dbReference type="Rhea" id="RHEA:23784"/>
        <dbReference type="ChEBI" id="CHEBI:15378"/>
        <dbReference type="ChEBI" id="CHEBI:17388"/>
        <dbReference type="ChEBI" id="CHEBI:24646"/>
        <dbReference type="ChEBI" id="CHEBI:60039"/>
        <dbReference type="ChEBI" id="CHEBI:132124"/>
        <dbReference type="EC" id="1.5.5.2"/>
    </reaction>
</comment>
<dbReference type="GO" id="GO:0071949">
    <property type="term" value="F:FAD binding"/>
    <property type="evidence" value="ECO:0007669"/>
    <property type="project" value="TreeGrafter"/>
</dbReference>
<dbReference type="GeneID" id="70296576"/>
<dbReference type="Gene3D" id="3.20.20.220">
    <property type="match status" value="1"/>
</dbReference>
<keyword evidence="5" id="KW-0285">Flavoprotein</keyword>
<dbReference type="EC" id="1.5.5.2" evidence="2 5"/>
<feature type="compositionally biased region" description="Polar residues" evidence="6">
    <location>
        <begin position="13"/>
        <end position="30"/>
    </location>
</feature>
<dbReference type="EMBL" id="MU251253">
    <property type="protein sequence ID" value="KAG9254781.1"/>
    <property type="molecule type" value="Genomic_DNA"/>
</dbReference>